<comment type="subcellular location">
    <subcellularLocation>
        <location evidence="1">Endomembrane system</location>
        <topology evidence="1">Multi-pass membrane protein</topology>
    </subcellularLocation>
</comment>
<protein>
    <recommendedName>
        <fullName evidence="6">DUF202 domain-containing protein</fullName>
    </recommendedName>
</protein>
<accession>A0ABP6SXE0</accession>
<sequence length="104" mass="10842">MTTRRRPPGLASERTALAWVRSLTGLGGVTLLLSRGLLMHWPLLPATIVIGAIGAFVLAACVLGERRWLALRRPEPGPPHASVVVAITAGAVLTAALGGLVLLH</sequence>
<evidence type="ECO:0000259" key="6">
    <source>
        <dbReference type="Pfam" id="PF02656"/>
    </source>
</evidence>
<evidence type="ECO:0000256" key="2">
    <source>
        <dbReference type="ARBA" id="ARBA00022692"/>
    </source>
</evidence>
<feature type="transmembrane region" description="Helical" evidence="5">
    <location>
        <begin position="43"/>
        <end position="63"/>
    </location>
</feature>
<feature type="transmembrane region" description="Helical" evidence="5">
    <location>
        <begin position="83"/>
        <end position="103"/>
    </location>
</feature>
<dbReference type="InterPro" id="IPR003807">
    <property type="entry name" value="DUF202"/>
</dbReference>
<proteinExistence type="predicted"/>
<evidence type="ECO:0000256" key="4">
    <source>
        <dbReference type="ARBA" id="ARBA00023136"/>
    </source>
</evidence>
<reference evidence="8" key="1">
    <citation type="journal article" date="2019" name="Int. J. Syst. Evol. Microbiol.">
        <title>The Global Catalogue of Microorganisms (GCM) 10K type strain sequencing project: providing services to taxonomists for standard genome sequencing and annotation.</title>
        <authorList>
            <consortium name="The Broad Institute Genomics Platform"/>
            <consortium name="The Broad Institute Genome Sequencing Center for Infectious Disease"/>
            <person name="Wu L."/>
            <person name="Ma J."/>
        </authorList>
    </citation>
    <scope>NUCLEOTIDE SEQUENCE [LARGE SCALE GENOMIC DNA]</scope>
    <source>
        <strain evidence="8">JCM 9458</strain>
    </source>
</reference>
<dbReference type="Proteomes" id="UP001501676">
    <property type="component" value="Unassembled WGS sequence"/>
</dbReference>
<evidence type="ECO:0000256" key="3">
    <source>
        <dbReference type="ARBA" id="ARBA00022989"/>
    </source>
</evidence>
<organism evidence="7 8">
    <name type="scientific">Cryptosporangium minutisporangium</name>
    <dbReference type="NCBI Taxonomy" id="113569"/>
    <lineage>
        <taxon>Bacteria</taxon>
        <taxon>Bacillati</taxon>
        <taxon>Actinomycetota</taxon>
        <taxon>Actinomycetes</taxon>
        <taxon>Cryptosporangiales</taxon>
        <taxon>Cryptosporangiaceae</taxon>
        <taxon>Cryptosporangium</taxon>
    </lineage>
</organism>
<feature type="domain" description="DUF202" evidence="6">
    <location>
        <begin position="8"/>
        <end position="68"/>
    </location>
</feature>
<gene>
    <name evidence="7" type="ORF">GCM10020369_24240</name>
</gene>
<keyword evidence="2 5" id="KW-0812">Transmembrane</keyword>
<keyword evidence="4 5" id="KW-0472">Membrane</keyword>
<dbReference type="Pfam" id="PF02656">
    <property type="entry name" value="DUF202"/>
    <property type="match status" value="1"/>
</dbReference>
<dbReference type="EMBL" id="BAAAYN010000017">
    <property type="protein sequence ID" value="GAA3386518.1"/>
    <property type="molecule type" value="Genomic_DNA"/>
</dbReference>
<evidence type="ECO:0000313" key="7">
    <source>
        <dbReference type="EMBL" id="GAA3386518.1"/>
    </source>
</evidence>
<keyword evidence="8" id="KW-1185">Reference proteome</keyword>
<keyword evidence="3 5" id="KW-1133">Transmembrane helix</keyword>
<name>A0ABP6SXE0_9ACTN</name>
<evidence type="ECO:0000256" key="1">
    <source>
        <dbReference type="ARBA" id="ARBA00004127"/>
    </source>
</evidence>
<dbReference type="RefSeq" id="WP_345728148.1">
    <property type="nucleotide sequence ID" value="NZ_BAAAYN010000017.1"/>
</dbReference>
<feature type="transmembrane region" description="Helical" evidence="5">
    <location>
        <begin position="16"/>
        <end position="37"/>
    </location>
</feature>
<evidence type="ECO:0000313" key="8">
    <source>
        <dbReference type="Proteomes" id="UP001501676"/>
    </source>
</evidence>
<evidence type="ECO:0000256" key="5">
    <source>
        <dbReference type="SAM" id="Phobius"/>
    </source>
</evidence>
<comment type="caution">
    <text evidence="7">The sequence shown here is derived from an EMBL/GenBank/DDBJ whole genome shotgun (WGS) entry which is preliminary data.</text>
</comment>